<gene>
    <name evidence="9" type="primary">aroA</name>
    <name evidence="11" type="ORF">SAMN05421737_105239</name>
</gene>
<keyword evidence="5 9" id="KW-0028">Amino-acid biosynthesis</keyword>
<evidence type="ECO:0000313" key="11">
    <source>
        <dbReference type="EMBL" id="SDC13112.1"/>
    </source>
</evidence>
<comment type="pathway">
    <text evidence="2 9">Metabolic intermediate biosynthesis; chorismate biosynthesis; chorismate from D-erythrose 4-phosphate and phosphoenolpyruvate: step 6/7.</text>
</comment>
<dbReference type="PANTHER" id="PTHR21090:SF5">
    <property type="entry name" value="PENTAFUNCTIONAL AROM POLYPEPTIDE"/>
    <property type="match status" value="1"/>
</dbReference>
<comment type="similarity">
    <text evidence="3 9">Belongs to the EPSP synthase family.</text>
</comment>
<feature type="binding site" evidence="9">
    <location>
        <position position="22"/>
    </location>
    <ligand>
        <name>3-phosphoshikimate</name>
        <dbReference type="ChEBI" id="CHEBI:145989"/>
    </ligand>
</feature>
<dbReference type="Gene3D" id="3.65.10.10">
    <property type="entry name" value="Enolpyruvate transferase domain"/>
    <property type="match status" value="2"/>
</dbReference>
<name>A0A1G6J2N9_9BACI</name>
<protein>
    <recommendedName>
        <fullName evidence="9">3-phosphoshikimate 1-carboxyvinyltransferase</fullName>
        <ecNumber evidence="9">2.5.1.19</ecNumber>
    </recommendedName>
    <alternativeName>
        <fullName evidence="9">5-enolpyruvylshikimate-3-phosphate synthase</fullName>
        <shortName evidence="9">EPSP synthase</shortName>
        <shortName evidence="9">EPSPS</shortName>
    </alternativeName>
</protein>
<dbReference type="Pfam" id="PF00275">
    <property type="entry name" value="EPSP_synthase"/>
    <property type="match status" value="1"/>
</dbReference>
<dbReference type="EC" id="2.5.1.19" evidence="9"/>
<dbReference type="STRING" id="1464122.SAMN05421737_105239"/>
<dbReference type="InterPro" id="IPR001986">
    <property type="entry name" value="Enolpyruvate_Tfrase_dom"/>
</dbReference>
<comment type="subunit">
    <text evidence="9">Monomer.</text>
</comment>
<reference evidence="12" key="1">
    <citation type="submission" date="2016-09" db="EMBL/GenBank/DDBJ databases">
        <authorList>
            <person name="Varghese N."/>
            <person name="Submissions S."/>
        </authorList>
    </citation>
    <scope>NUCLEOTIDE SEQUENCE [LARGE SCALE GENOMIC DNA]</scope>
    <source>
        <strain evidence="12">25nlg</strain>
    </source>
</reference>
<evidence type="ECO:0000259" key="10">
    <source>
        <dbReference type="Pfam" id="PF00275"/>
    </source>
</evidence>
<comment type="caution">
    <text evidence="9">Lacks conserved residue(s) required for the propagation of feature annotation.</text>
</comment>
<feature type="binding site" evidence="9">
    <location>
        <position position="169"/>
    </location>
    <ligand>
        <name>phosphoenolpyruvate</name>
        <dbReference type="ChEBI" id="CHEBI:58702"/>
    </ligand>
</feature>
<dbReference type="Proteomes" id="UP000242662">
    <property type="component" value="Unassembled WGS sequence"/>
</dbReference>
<evidence type="ECO:0000256" key="1">
    <source>
        <dbReference type="ARBA" id="ARBA00002174"/>
    </source>
</evidence>
<dbReference type="PIRSF" id="PIRSF000505">
    <property type="entry name" value="EPSPS"/>
    <property type="match status" value="1"/>
</dbReference>
<feature type="binding site" evidence="9">
    <location>
        <position position="389"/>
    </location>
    <ligand>
        <name>phosphoenolpyruvate</name>
        <dbReference type="ChEBI" id="CHEBI:58702"/>
    </ligand>
</feature>
<comment type="subcellular location">
    <subcellularLocation>
        <location evidence="9">Cytoplasm</location>
    </subcellularLocation>
</comment>
<dbReference type="EMBL" id="FMYM01000005">
    <property type="protein sequence ID" value="SDC13112.1"/>
    <property type="molecule type" value="Genomic_DNA"/>
</dbReference>
<feature type="binding site" evidence="9">
    <location>
        <position position="22"/>
    </location>
    <ligand>
        <name>phosphoenolpyruvate</name>
        <dbReference type="ChEBI" id="CHEBI:58702"/>
    </ligand>
</feature>
<feature type="binding site" evidence="9">
    <location>
        <position position="167"/>
    </location>
    <ligand>
        <name>3-phosphoshikimate</name>
        <dbReference type="ChEBI" id="CHEBI:145989"/>
    </ligand>
</feature>
<organism evidence="11 12">
    <name type="scientific">Shouchella lonarensis</name>
    <dbReference type="NCBI Taxonomy" id="1464122"/>
    <lineage>
        <taxon>Bacteria</taxon>
        <taxon>Bacillati</taxon>
        <taxon>Bacillota</taxon>
        <taxon>Bacilli</taxon>
        <taxon>Bacillales</taxon>
        <taxon>Bacillaceae</taxon>
        <taxon>Shouchella</taxon>
    </lineage>
</organism>
<dbReference type="GO" id="GO:0005737">
    <property type="term" value="C:cytoplasm"/>
    <property type="evidence" value="ECO:0007669"/>
    <property type="project" value="UniProtKB-SubCell"/>
</dbReference>
<keyword evidence="7 9" id="KW-0057">Aromatic amino acid biosynthesis</keyword>
<accession>A0A1G6J2N9</accession>
<feature type="binding site" evidence="9">
    <location>
        <position position="23"/>
    </location>
    <ligand>
        <name>3-phosphoshikimate</name>
        <dbReference type="ChEBI" id="CHEBI:145989"/>
    </ligand>
</feature>
<dbReference type="FunFam" id="3.65.10.10:FF:000006">
    <property type="entry name" value="3-phosphoshikimate 1-carboxyvinyltransferase"/>
    <property type="match status" value="1"/>
</dbReference>
<dbReference type="FunFam" id="3.65.10.10:FF:000005">
    <property type="entry name" value="3-phosphoshikimate 1-carboxyvinyltransferase"/>
    <property type="match status" value="1"/>
</dbReference>
<dbReference type="HAMAP" id="MF_00210">
    <property type="entry name" value="EPSP_synth"/>
    <property type="match status" value="1"/>
</dbReference>
<feature type="binding site" evidence="9">
    <location>
        <position position="347"/>
    </location>
    <ligand>
        <name>phosphoenolpyruvate</name>
        <dbReference type="ChEBI" id="CHEBI:58702"/>
    </ligand>
</feature>
<keyword evidence="4 9" id="KW-0963">Cytoplasm</keyword>
<dbReference type="GO" id="GO:0008652">
    <property type="term" value="P:amino acid biosynthetic process"/>
    <property type="evidence" value="ECO:0007669"/>
    <property type="project" value="UniProtKB-KW"/>
</dbReference>
<evidence type="ECO:0000256" key="9">
    <source>
        <dbReference type="HAMAP-Rule" id="MF_00210"/>
    </source>
</evidence>
<evidence type="ECO:0000256" key="5">
    <source>
        <dbReference type="ARBA" id="ARBA00022605"/>
    </source>
</evidence>
<evidence type="ECO:0000256" key="7">
    <source>
        <dbReference type="ARBA" id="ARBA00023141"/>
    </source>
</evidence>
<evidence type="ECO:0000256" key="4">
    <source>
        <dbReference type="ARBA" id="ARBA00022490"/>
    </source>
</evidence>
<evidence type="ECO:0000256" key="2">
    <source>
        <dbReference type="ARBA" id="ARBA00004811"/>
    </source>
</evidence>
<dbReference type="CDD" id="cd01556">
    <property type="entry name" value="EPSP_synthase"/>
    <property type="match status" value="1"/>
</dbReference>
<feature type="binding site" evidence="9">
    <location>
        <position position="169"/>
    </location>
    <ligand>
        <name>3-phosphoshikimate</name>
        <dbReference type="ChEBI" id="CHEBI:145989"/>
    </ligand>
</feature>
<evidence type="ECO:0000313" key="12">
    <source>
        <dbReference type="Proteomes" id="UP000242662"/>
    </source>
</evidence>
<feature type="binding site" evidence="9">
    <location>
        <position position="94"/>
    </location>
    <ligand>
        <name>phosphoenolpyruvate</name>
        <dbReference type="ChEBI" id="CHEBI:58702"/>
    </ligand>
</feature>
<dbReference type="OrthoDB" id="9809920at2"/>
<dbReference type="GO" id="GO:0009073">
    <property type="term" value="P:aromatic amino acid family biosynthetic process"/>
    <property type="evidence" value="ECO:0007669"/>
    <property type="project" value="UniProtKB-KW"/>
</dbReference>
<dbReference type="InterPro" id="IPR023193">
    <property type="entry name" value="EPSP_synthase_CS"/>
</dbReference>
<dbReference type="InterPro" id="IPR036968">
    <property type="entry name" value="Enolpyruvate_Tfrase_sf"/>
</dbReference>
<feature type="domain" description="Enolpyruvate transferase" evidence="10">
    <location>
        <begin position="12"/>
        <end position="424"/>
    </location>
</feature>
<evidence type="ECO:0000256" key="3">
    <source>
        <dbReference type="ARBA" id="ARBA00009948"/>
    </source>
</evidence>
<evidence type="ECO:0000256" key="6">
    <source>
        <dbReference type="ARBA" id="ARBA00022679"/>
    </source>
</evidence>
<dbReference type="UniPathway" id="UPA00053">
    <property type="reaction ID" value="UER00089"/>
</dbReference>
<feature type="binding site" evidence="9">
    <location>
        <position position="27"/>
    </location>
    <ligand>
        <name>3-phosphoshikimate</name>
        <dbReference type="ChEBI" id="CHEBI:145989"/>
    </ligand>
</feature>
<dbReference type="NCBIfam" id="TIGR01356">
    <property type="entry name" value="aroA"/>
    <property type="match status" value="1"/>
</dbReference>
<keyword evidence="6 9" id="KW-0808">Transferase</keyword>
<feature type="active site" description="Proton acceptor" evidence="9">
    <location>
        <position position="316"/>
    </location>
</feature>
<sequence>MNQTVYPNCHGLRGAITVPGDKSISHRAVMFGAIAEGVTTIEGFLPSEDCLRTVACFRALGVEIVEDGCHLRVVGKGFAGLTEPMEVLDVGNSGTTLRLLLGILAGRPFHATLVGDASIARRPMARVTRPLKEMGATIDGRKDGQYAPLALRGRQLTAHTYASPVASAQVKSALLFAGLQAEGTTTVSEPYVSRDHTEQMLNAFGVELQRNDSHVSISGGQALQAQSINVPGDISSAAFFLVAATLVPNSEVILNNVGVNPTRAGVLNVLKEIGGEWTLKDEQLLGGEPRGNIHVRHAAQLKPFHISGEQIPTLIDEIPVLAVLATQIEGTSVICDAAELKVKETNRIATVISELTKLGARIEETEDGMIIYGGTRLHGGIVQSHGDHRLAMALAVAALIAKEEVMIEDSEAVDVSYPSFFTHLSRLSSR</sequence>
<dbReference type="PANTHER" id="PTHR21090">
    <property type="entry name" value="AROM/DEHYDROQUINATE SYNTHASE"/>
    <property type="match status" value="1"/>
</dbReference>
<dbReference type="PROSITE" id="PS00104">
    <property type="entry name" value="EPSP_SYNTHASE_1"/>
    <property type="match status" value="1"/>
</dbReference>
<dbReference type="AlphaFoldDB" id="A0A1G6J2N9"/>
<dbReference type="SUPFAM" id="SSF55205">
    <property type="entry name" value="EPT/RTPC-like"/>
    <property type="match status" value="1"/>
</dbReference>
<dbReference type="GO" id="GO:0003866">
    <property type="term" value="F:3-phosphoshikimate 1-carboxyvinyltransferase activity"/>
    <property type="evidence" value="ECO:0007669"/>
    <property type="project" value="UniProtKB-UniRule"/>
</dbReference>
<keyword evidence="12" id="KW-1185">Reference proteome</keyword>
<evidence type="ECO:0000256" key="8">
    <source>
        <dbReference type="ARBA" id="ARBA00044633"/>
    </source>
</evidence>
<proteinExistence type="inferred from homology"/>
<dbReference type="InterPro" id="IPR013792">
    <property type="entry name" value="RNA3'P_cycl/enolpyr_Trfase_a/b"/>
</dbReference>
<dbReference type="PROSITE" id="PS00885">
    <property type="entry name" value="EPSP_SYNTHASE_2"/>
    <property type="match status" value="1"/>
</dbReference>
<feature type="binding site" evidence="9">
    <location>
        <position position="122"/>
    </location>
    <ligand>
        <name>phosphoenolpyruvate</name>
        <dbReference type="ChEBI" id="CHEBI:58702"/>
    </ligand>
</feature>
<dbReference type="RefSeq" id="WP_090775583.1">
    <property type="nucleotide sequence ID" value="NZ_FMYM01000005.1"/>
</dbReference>
<comment type="function">
    <text evidence="1 9">Catalyzes the transfer of the enolpyruvyl moiety of phosphoenolpyruvate (PEP) to the 5-hydroxyl of shikimate-3-phosphate (S3P) to produce enolpyruvyl shikimate-3-phosphate and inorganic phosphate.</text>
</comment>
<dbReference type="GO" id="GO:0009423">
    <property type="term" value="P:chorismate biosynthetic process"/>
    <property type="evidence" value="ECO:0007669"/>
    <property type="project" value="UniProtKB-UniRule"/>
</dbReference>
<feature type="binding site" evidence="9">
    <location>
        <position position="316"/>
    </location>
    <ligand>
        <name>3-phosphoshikimate</name>
        <dbReference type="ChEBI" id="CHEBI:145989"/>
    </ligand>
</feature>
<feature type="binding site" evidence="9">
    <location>
        <position position="343"/>
    </location>
    <ligand>
        <name>3-phosphoshikimate</name>
        <dbReference type="ChEBI" id="CHEBI:145989"/>
    </ligand>
</feature>
<dbReference type="InterPro" id="IPR006264">
    <property type="entry name" value="EPSP_synthase"/>
</dbReference>
<comment type="catalytic activity">
    <reaction evidence="8">
        <text>3-phosphoshikimate + phosphoenolpyruvate = 5-O-(1-carboxyvinyl)-3-phosphoshikimate + phosphate</text>
        <dbReference type="Rhea" id="RHEA:21256"/>
        <dbReference type="ChEBI" id="CHEBI:43474"/>
        <dbReference type="ChEBI" id="CHEBI:57701"/>
        <dbReference type="ChEBI" id="CHEBI:58702"/>
        <dbReference type="ChEBI" id="CHEBI:145989"/>
        <dbReference type="EC" id="2.5.1.19"/>
    </reaction>
    <physiologicalReaction direction="left-to-right" evidence="8">
        <dbReference type="Rhea" id="RHEA:21257"/>
    </physiologicalReaction>
</comment>